<evidence type="ECO:0000313" key="2">
    <source>
        <dbReference type="Proteomes" id="UP000287701"/>
    </source>
</evidence>
<dbReference type="EMBL" id="CP035107">
    <property type="protein sequence ID" value="QAR31373.1"/>
    <property type="molecule type" value="Genomic_DNA"/>
</dbReference>
<dbReference type="AlphaFoldDB" id="A0A410JT88"/>
<accession>A0A410JT88</accession>
<name>A0A410JT88_ORNRH</name>
<evidence type="ECO:0008006" key="3">
    <source>
        <dbReference type="Google" id="ProtNLM"/>
    </source>
</evidence>
<organism evidence="1 2">
    <name type="scientific">Ornithobacterium rhinotracheale</name>
    <dbReference type="NCBI Taxonomy" id="28251"/>
    <lineage>
        <taxon>Bacteria</taxon>
        <taxon>Pseudomonadati</taxon>
        <taxon>Bacteroidota</taxon>
        <taxon>Flavobacteriia</taxon>
        <taxon>Flavobacteriales</taxon>
        <taxon>Weeksellaceae</taxon>
        <taxon>Ornithobacterium</taxon>
    </lineage>
</organism>
<sequence length="255" mass="30181">MEILELLKNPLDLKDNKLFLIERELEKYPYFQPLHLLQTKAMQGAEESIFLENLQKTATYCGSRKILYDYLFYQKKQEEKKPILQEKKPMENTAFQPERECTIAIAQPDNTHQEATEIPQKGELLFNQWLKANRKSEFPTLKNEIDDKSHKKTFQEKNQSFAELEGIQDKLKIINEFLEKSPKIKPSEDYRPSPIKLKQDQNMSHLMTETLAKIYVEQKKYDKAITAYNILRLKYPEKSGFFADQINLIKELKNN</sequence>
<dbReference type="OrthoDB" id="594666at2"/>
<reference evidence="1 2" key="1">
    <citation type="submission" date="2019-01" db="EMBL/GenBank/DDBJ databases">
        <title>Whole Genome of Ornithobacterium rhinotracheale FARPER-174b.</title>
        <authorList>
            <person name="Tataje-Lavanda L.A."/>
            <person name="Montalvan A."/>
            <person name="Montesinos R."/>
            <person name="Zimic M."/>
            <person name="Fernandez-Sanchez M."/>
            <person name="Fernandez-Diaz M."/>
        </authorList>
    </citation>
    <scope>NUCLEOTIDE SEQUENCE [LARGE SCALE GENOMIC DNA]</scope>
    <source>
        <strain evidence="1 2">FARPER-174b</strain>
    </source>
</reference>
<dbReference type="Proteomes" id="UP000287701">
    <property type="component" value="Chromosome"/>
</dbReference>
<dbReference type="RefSeq" id="WP_128501806.1">
    <property type="nucleotide sequence ID" value="NZ_CP035107.1"/>
</dbReference>
<protein>
    <recommendedName>
        <fullName evidence="3">Tetratricopeptide repeat protein</fullName>
    </recommendedName>
</protein>
<proteinExistence type="predicted"/>
<gene>
    <name evidence="1" type="ORF">EQP59_08475</name>
</gene>
<evidence type="ECO:0000313" key="1">
    <source>
        <dbReference type="EMBL" id="QAR31373.1"/>
    </source>
</evidence>